<evidence type="ECO:0000313" key="2">
    <source>
        <dbReference type="EMBL" id="KAF6404936.1"/>
    </source>
</evidence>
<reference evidence="2 3" key="1">
    <citation type="journal article" date="2020" name="Nature">
        <title>Six reference-quality genomes reveal evolution of bat adaptations.</title>
        <authorList>
            <person name="Jebb D."/>
            <person name="Huang Z."/>
            <person name="Pippel M."/>
            <person name="Hughes G.M."/>
            <person name="Lavrichenko K."/>
            <person name="Devanna P."/>
            <person name="Winkler S."/>
            <person name="Jermiin L.S."/>
            <person name="Skirmuntt E.C."/>
            <person name="Katzourakis A."/>
            <person name="Burkitt-Gray L."/>
            <person name="Ray D.A."/>
            <person name="Sullivan K.A.M."/>
            <person name="Roscito J.G."/>
            <person name="Kirilenko B.M."/>
            <person name="Davalos L.M."/>
            <person name="Corthals A.P."/>
            <person name="Power M.L."/>
            <person name="Jones G."/>
            <person name="Ransome R.D."/>
            <person name="Dechmann D.K.N."/>
            <person name="Locatelli A.G."/>
            <person name="Puechmaille S.J."/>
            <person name="Fedrigo O."/>
            <person name="Jarvis E.D."/>
            <person name="Hiller M."/>
            <person name="Vernes S.C."/>
            <person name="Myers E.W."/>
            <person name="Teeling E.C."/>
        </authorList>
    </citation>
    <scope>NUCLEOTIDE SEQUENCE [LARGE SCALE GENOMIC DNA]</scope>
    <source>
        <strain evidence="2">MRouAeg1</strain>
        <tissue evidence="2">Muscle</tissue>
    </source>
</reference>
<evidence type="ECO:0000256" key="1">
    <source>
        <dbReference type="SAM" id="MobiDB-lite"/>
    </source>
</evidence>
<keyword evidence="3" id="KW-1185">Reference proteome</keyword>
<evidence type="ECO:0000313" key="3">
    <source>
        <dbReference type="Proteomes" id="UP000593571"/>
    </source>
</evidence>
<feature type="region of interest" description="Disordered" evidence="1">
    <location>
        <begin position="93"/>
        <end position="164"/>
    </location>
</feature>
<dbReference type="AlphaFoldDB" id="A0A7J8C264"/>
<comment type="caution">
    <text evidence="2">The sequence shown here is derived from an EMBL/GenBank/DDBJ whole genome shotgun (WGS) entry which is preliminary data.</text>
</comment>
<dbReference type="EMBL" id="JACASE010000015">
    <property type="protein sequence ID" value="KAF6404936.1"/>
    <property type="molecule type" value="Genomic_DNA"/>
</dbReference>
<organism evidence="2 3">
    <name type="scientific">Rousettus aegyptiacus</name>
    <name type="common">Egyptian fruit bat</name>
    <name type="synonym">Pteropus aegyptiacus</name>
    <dbReference type="NCBI Taxonomy" id="9407"/>
    <lineage>
        <taxon>Eukaryota</taxon>
        <taxon>Metazoa</taxon>
        <taxon>Chordata</taxon>
        <taxon>Craniata</taxon>
        <taxon>Vertebrata</taxon>
        <taxon>Euteleostomi</taxon>
        <taxon>Mammalia</taxon>
        <taxon>Eutheria</taxon>
        <taxon>Laurasiatheria</taxon>
        <taxon>Chiroptera</taxon>
        <taxon>Yinpterochiroptera</taxon>
        <taxon>Pteropodoidea</taxon>
        <taxon>Pteropodidae</taxon>
        <taxon>Rousettinae</taxon>
        <taxon>Rousettus</taxon>
    </lineage>
</organism>
<gene>
    <name evidence="2" type="ORF">HJG63_009267</name>
</gene>
<sequence length="191" mass="19737">MTGNASVAGDGRHALCVAGDGRHALCVAGDGRHALCVTGDGRHALWGKRILQAQVPSGSRPGPLGAAGGSAPWELWSLEELMKVGVERSRVPTLLPRDSRGMDQTPRPLKGSRAGAASWPKPPLETRLRQQGGGQPECEQAGSGAAENPPPAPADAGWVPATPSGLQILRRTLKHSVSTDGNTASNGQERG</sequence>
<proteinExistence type="predicted"/>
<dbReference type="Proteomes" id="UP000593571">
    <property type="component" value="Unassembled WGS sequence"/>
</dbReference>
<protein>
    <submittedName>
        <fullName evidence="2">Uncharacterized protein</fullName>
    </submittedName>
</protein>
<accession>A0A7J8C264</accession>
<name>A0A7J8C264_ROUAE</name>